<protein>
    <submittedName>
        <fullName evidence="10">Efflux RND transporter permease subunit</fullName>
    </submittedName>
</protein>
<name>A0A9D1PUA0_9BACT</name>
<dbReference type="FunFam" id="3.30.2090.10:FF:000001">
    <property type="entry name" value="Efflux pump membrane transporter"/>
    <property type="match status" value="1"/>
</dbReference>
<dbReference type="SUPFAM" id="SSF82714">
    <property type="entry name" value="Multidrug efflux transporter AcrB TolC docking domain, DN and DC subdomains"/>
    <property type="match status" value="2"/>
</dbReference>
<dbReference type="Gene3D" id="3.30.70.1320">
    <property type="entry name" value="Multidrug efflux transporter AcrB pore domain like"/>
    <property type="match status" value="1"/>
</dbReference>
<evidence type="ECO:0000256" key="9">
    <source>
        <dbReference type="SAM" id="Phobius"/>
    </source>
</evidence>
<feature type="transmembrane region" description="Helical" evidence="9">
    <location>
        <begin position="342"/>
        <end position="361"/>
    </location>
</feature>
<keyword evidence="6 9" id="KW-0812">Transmembrane</keyword>
<dbReference type="SUPFAM" id="SSF82866">
    <property type="entry name" value="Multidrug efflux transporter AcrB transmembrane domain"/>
    <property type="match status" value="1"/>
</dbReference>
<dbReference type="GO" id="GO:0005886">
    <property type="term" value="C:plasma membrane"/>
    <property type="evidence" value="ECO:0007669"/>
    <property type="project" value="UniProtKB-SubCell"/>
</dbReference>
<dbReference type="PANTHER" id="PTHR32063">
    <property type="match status" value="1"/>
</dbReference>
<dbReference type="PRINTS" id="PR00702">
    <property type="entry name" value="ACRIFLAVINRP"/>
</dbReference>
<organism evidence="10 11">
    <name type="scientific">Candidatus Desulfovibrio intestinipullorum</name>
    <dbReference type="NCBI Taxonomy" id="2838536"/>
    <lineage>
        <taxon>Bacteria</taxon>
        <taxon>Pseudomonadati</taxon>
        <taxon>Thermodesulfobacteriota</taxon>
        <taxon>Desulfovibrionia</taxon>
        <taxon>Desulfovibrionales</taxon>
        <taxon>Desulfovibrionaceae</taxon>
        <taxon>Desulfovibrio</taxon>
    </lineage>
</organism>
<dbReference type="GO" id="GO:0015562">
    <property type="term" value="F:efflux transmembrane transporter activity"/>
    <property type="evidence" value="ECO:0007669"/>
    <property type="project" value="InterPro"/>
</dbReference>
<feature type="transmembrane region" description="Helical" evidence="9">
    <location>
        <begin position="440"/>
        <end position="460"/>
    </location>
</feature>
<keyword evidence="5" id="KW-0997">Cell inner membrane</keyword>
<accession>A0A9D1PUA0</accession>
<keyword evidence="3" id="KW-0813">Transport</keyword>
<comment type="caution">
    <text evidence="10">The sequence shown here is derived from an EMBL/GenBank/DDBJ whole genome shotgun (WGS) entry which is preliminary data.</text>
</comment>
<feature type="transmembrane region" description="Helical" evidence="9">
    <location>
        <begin position="12"/>
        <end position="32"/>
    </location>
</feature>
<evidence type="ECO:0000256" key="7">
    <source>
        <dbReference type="ARBA" id="ARBA00022989"/>
    </source>
</evidence>
<dbReference type="Gene3D" id="3.30.70.1430">
    <property type="entry name" value="Multidrug efflux transporter AcrB pore domain"/>
    <property type="match status" value="2"/>
</dbReference>
<comment type="similarity">
    <text evidence="2">Belongs to the resistance-nodulation-cell division (RND) (TC 2.A.6) family.</text>
</comment>
<dbReference type="InterPro" id="IPR001036">
    <property type="entry name" value="Acrflvin-R"/>
</dbReference>
<evidence type="ECO:0000256" key="8">
    <source>
        <dbReference type="ARBA" id="ARBA00023136"/>
    </source>
</evidence>
<dbReference type="Gene3D" id="1.20.1640.10">
    <property type="entry name" value="Multidrug efflux transporter AcrB transmembrane domain"/>
    <property type="match status" value="2"/>
</dbReference>
<reference evidence="10" key="2">
    <citation type="submission" date="2021-04" db="EMBL/GenBank/DDBJ databases">
        <authorList>
            <person name="Gilroy R."/>
        </authorList>
    </citation>
    <scope>NUCLEOTIDE SEQUENCE</scope>
    <source>
        <strain evidence="10">ChiHecec2B26-446</strain>
    </source>
</reference>
<evidence type="ECO:0000313" key="10">
    <source>
        <dbReference type="EMBL" id="HIV99709.1"/>
    </source>
</evidence>
<dbReference type="Gene3D" id="3.30.70.1440">
    <property type="entry name" value="Multidrug efflux transporter AcrB pore domain"/>
    <property type="match status" value="1"/>
</dbReference>
<keyword evidence="4" id="KW-1003">Cell membrane</keyword>
<dbReference type="GO" id="GO:0009636">
    <property type="term" value="P:response to toxic substance"/>
    <property type="evidence" value="ECO:0007669"/>
    <property type="project" value="UniProtKB-ARBA"/>
</dbReference>
<evidence type="ECO:0000256" key="1">
    <source>
        <dbReference type="ARBA" id="ARBA00004429"/>
    </source>
</evidence>
<dbReference type="AlphaFoldDB" id="A0A9D1PUA0"/>
<keyword evidence="8 9" id="KW-0472">Membrane</keyword>
<dbReference type="Gene3D" id="3.30.2090.10">
    <property type="entry name" value="Multidrug efflux transporter AcrB TolC docking domain, DN and DC subdomains"/>
    <property type="match status" value="2"/>
</dbReference>
<feature type="non-terminal residue" evidence="10">
    <location>
        <position position="827"/>
    </location>
</feature>
<evidence type="ECO:0000256" key="3">
    <source>
        <dbReference type="ARBA" id="ARBA00022448"/>
    </source>
</evidence>
<feature type="transmembrane region" description="Helical" evidence="9">
    <location>
        <begin position="537"/>
        <end position="554"/>
    </location>
</feature>
<evidence type="ECO:0000256" key="6">
    <source>
        <dbReference type="ARBA" id="ARBA00022692"/>
    </source>
</evidence>
<dbReference type="GO" id="GO:0042910">
    <property type="term" value="F:xenobiotic transmembrane transporter activity"/>
    <property type="evidence" value="ECO:0007669"/>
    <property type="project" value="TreeGrafter"/>
</dbReference>
<proteinExistence type="inferred from homology"/>
<dbReference type="InterPro" id="IPR004764">
    <property type="entry name" value="MdtF-like"/>
</dbReference>
<dbReference type="SUPFAM" id="SSF82693">
    <property type="entry name" value="Multidrug efflux transporter AcrB pore domain, PN1, PN2, PC1 and PC2 subdomains"/>
    <property type="match status" value="4"/>
</dbReference>
<evidence type="ECO:0000313" key="11">
    <source>
        <dbReference type="Proteomes" id="UP000886752"/>
    </source>
</evidence>
<dbReference type="InterPro" id="IPR027463">
    <property type="entry name" value="AcrB_DN_DC_subdom"/>
</dbReference>
<keyword evidence="7 9" id="KW-1133">Transmembrane helix</keyword>
<dbReference type="PANTHER" id="PTHR32063:SF13">
    <property type="entry name" value="MULTIDRUG EFFLUX PUMP SUBUNIT ACRB-RELATED"/>
    <property type="match status" value="1"/>
</dbReference>
<comment type="subcellular location">
    <subcellularLocation>
        <location evidence="1">Cell inner membrane</location>
        <topology evidence="1">Multi-pass membrane protein</topology>
    </subcellularLocation>
</comment>
<dbReference type="FunFam" id="1.20.1640.10:FF:000001">
    <property type="entry name" value="Efflux pump membrane transporter"/>
    <property type="match status" value="1"/>
</dbReference>
<evidence type="ECO:0000256" key="2">
    <source>
        <dbReference type="ARBA" id="ARBA00010942"/>
    </source>
</evidence>
<gene>
    <name evidence="10" type="ORF">H9894_00735</name>
</gene>
<evidence type="ECO:0000256" key="4">
    <source>
        <dbReference type="ARBA" id="ARBA00022475"/>
    </source>
</evidence>
<sequence length="827" mass="90429">MSISRFFIARPVFASVLAILIMLAGSISALFLPVSQFPPLAPPTVSMTIEYSGASAQTMQDSIAQVVEQRMVGLDNLLYIASTSSSEGRARLSLTFEPGTDPDIALMQVQNCLDLAMPVLPEVVKNQGIRVRKISDSFLCFYSFFDANNVIPVEDIGDFISSTLIDPLSRINGVGEAQLFGSSYAMRIWLNPNQLRSFSLTPQDVVTAVENQNDQISVGQIGGLPAEPGQELNVTLLSRVKLENVEQFRNIVVRVNPDGSAVRIRDVARVEMGLQSYVVSSRYNAQPAVSVGIQLAEGANAIDTSQRVAEFMENMSQFFPHGVTYRIPNDTVPFIRASINSVVHTLIEAIVLVSVIMYIFLQSWRATLIPTLAVPIVLMGTVAIMGAAGSSINTLSMFGLVLAIGLLVDDAIVVVENTERIMHVEHLSAADAIQKSMDQITWALIGVAAVLSAVFIPMSFFGGMPGAIYREFSLTIVSAMTLSVFVAVTITPPMCKYLLKPKDKGRTPRVFAAFNSCIDRATLAYGRSVRTLIRHSGKVMVVFVFLAAGAVFAMKEMPTSFLPVEDQGTVNVNIFMPPGSTREATVEVIREIEDYFNTNEADLIRGMGMMIGLGPNGSRGQNVTNGYINLKHWDERPHPEQSASAIVSRARAHFANHAGARIRFSEPPQVRGLGQSSGIVMQLQDQGGLGYNALVQAREDLLEIAERSPLLFNTRTSSLDDVPQLRLNIDDLKAGVFHLSPDAINDNLSTAWGGTYVNDFVDRGRVKRVYVQGDAPYRMNPDDLSYWYFRNDEGGMVPLDAFASLQWTFGPSQLERFNGVPSTLIEA</sequence>
<reference evidence="10" key="1">
    <citation type="journal article" date="2021" name="PeerJ">
        <title>Extensive microbial diversity within the chicken gut microbiome revealed by metagenomics and culture.</title>
        <authorList>
            <person name="Gilroy R."/>
            <person name="Ravi A."/>
            <person name="Getino M."/>
            <person name="Pursley I."/>
            <person name="Horton D.L."/>
            <person name="Alikhan N.F."/>
            <person name="Baker D."/>
            <person name="Gharbi K."/>
            <person name="Hall N."/>
            <person name="Watson M."/>
            <person name="Adriaenssens E.M."/>
            <person name="Foster-Nyarko E."/>
            <person name="Jarju S."/>
            <person name="Secka A."/>
            <person name="Antonio M."/>
            <person name="Oren A."/>
            <person name="Chaudhuri R.R."/>
            <person name="La Ragione R."/>
            <person name="Hildebrand F."/>
            <person name="Pallen M.J."/>
        </authorList>
    </citation>
    <scope>NUCLEOTIDE SEQUENCE</scope>
    <source>
        <strain evidence="10">ChiHecec2B26-446</strain>
    </source>
</reference>
<feature type="transmembrane region" description="Helical" evidence="9">
    <location>
        <begin position="472"/>
        <end position="499"/>
    </location>
</feature>
<dbReference type="EMBL" id="DXHV01000009">
    <property type="protein sequence ID" value="HIV99709.1"/>
    <property type="molecule type" value="Genomic_DNA"/>
</dbReference>
<dbReference type="Proteomes" id="UP000886752">
    <property type="component" value="Unassembled WGS sequence"/>
</dbReference>
<evidence type="ECO:0000256" key="5">
    <source>
        <dbReference type="ARBA" id="ARBA00022519"/>
    </source>
</evidence>
<feature type="transmembrane region" description="Helical" evidence="9">
    <location>
        <begin position="395"/>
        <end position="415"/>
    </location>
</feature>
<dbReference type="NCBIfam" id="TIGR00915">
    <property type="entry name" value="2A0602"/>
    <property type="match status" value="1"/>
</dbReference>
<dbReference type="Pfam" id="PF00873">
    <property type="entry name" value="ACR_tran"/>
    <property type="match status" value="1"/>
</dbReference>
<dbReference type="FunFam" id="3.30.70.1430:FF:000001">
    <property type="entry name" value="Efflux pump membrane transporter"/>
    <property type="match status" value="1"/>
</dbReference>
<feature type="transmembrane region" description="Helical" evidence="9">
    <location>
        <begin position="368"/>
        <end position="389"/>
    </location>
</feature>